<reference evidence="5" key="1">
    <citation type="submission" date="2016-10" db="EMBL/GenBank/DDBJ databases">
        <authorList>
            <person name="Varghese N."/>
            <person name="Submissions S."/>
        </authorList>
    </citation>
    <scope>NUCLEOTIDE SEQUENCE [LARGE SCALE GENOMIC DNA]</scope>
    <source>
        <strain evidence="5">DSM 22082</strain>
    </source>
</reference>
<dbReference type="PANTHER" id="PTHR11645:SF13">
    <property type="entry name" value="PYRROLINE-5-CARBOXYLATE REDUCTASE CATALYTIC N-TERMINAL DOMAIN-CONTAINING PROTEIN"/>
    <property type="match status" value="1"/>
</dbReference>
<dbReference type="SUPFAM" id="SSF51735">
    <property type="entry name" value="NAD(P)-binding Rossmann-fold domains"/>
    <property type="match status" value="1"/>
</dbReference>
<dbReference type="InterPro" id="IPR029036">
    <property type="entry name" value="P5CR_dimer"/>
</dbReference>
<dbReference type="Gene3D" id="1.10.3730.10">
    <property type="entry name" value="ProC C-terminal domain-like"/>
    <property type="match status" value="1"/>
</dbReference>
<evidence type="ECO:0000256" key="1">
    <source>
        <dbReference type="ARBA" id="ARBA00005525"/>
    </source>
</evidence>
<evidence type="ECO:0000259" key="3">
    <source>
        <dbReference type="Pfam" id="PF03807"/>
    </source>
</evidence>
<dbReference type="InterPro" id="IPR008927">
    <property type="entry name" value="6-PGluconate_DH-like_C_sf"/>
</dbReference>
<gene>
    <name evidence="5" type="ORF">SAMN04489751_2900</name>
</gene>
<dbReference type="Gene3D" id="3.40.50.720">
    <property type="entry name" value="NAD(P)-binding Rossmann-like Domain"/>
    <property type="match status" value="1"/>
</dbReference>
<dbReference type="InterPro" id="IPR000304">
    <property type="entry name" value="Pyrroline-COOH_reductase"/>
</dbReference>
<dbReference type="InterPro" id="IPR036291">
    <property type="entry name" value="NAD(P)-bd_dom_sf"/>
</dbReference>
<dbReference type="PANTHER" id="PTHR11645">
    <property type="entry name" value="PYRROLINE-5-CARBOXYLATE REDUCTASE"/>
    <property type="match status" value="1"/>
</dbReference>
<dbReference type="SUPFAM" id="SSF48179">
    <property type="entry name" value="6-phosphogluconate dehydrogenase C-terminal domain-like"/>
    <property type="match status" value="1"/>
</dbReference>
<protein>
    <submittedName>
        <fullName evidence="5">Pyrroline-5-carboxylate reductase</fullName>
    </submittedName>
</protein>
<dbReference type="EMBL" id="LT629739">
    <property type="protein sequence ID" value="SDS79981.1"/>
    <property type="molecule type" value="Genomic_DNA"/>
</dbReference>
<keyword evidence="6" id="KW-1185">Reference proteome</keyword>
<sequence length="257" mass="27778">MSMRIGIIGVGEIASAMVEGACSTTDHPDFFLSPRNAERSAGLADEFDGVKVCDSNQDVVDRSEYIILAVLPEQTETVLSELDIPSDRTIISAVAGVATKALAQLLPQSPTVVRVIPLPPVRERRGVTPVFPAHAVVEEFFDTLGGTVVAESEELFSTLSGTTATMSSYYAYLQGIADWLVVQGWERTDAERIVRGQFAGLGNTLATTDTSFSDLVAGHETPGGLNEMLHREWMDEDNRAALSSALDRIFERVTKAD</sequence>
<dbReference type="PIRSF" id="PIRSF000193">
    <property type="entry name" value="Pyrrol-5-carb_rd"/>
    <property type="match status" value="1"/>
</dbReference>
<dbReference type="Pfam" id="PF14748">
    <property type="entry name" value="P5CR_dimer"/>
    <property type="match status" value="1"/>
</dbReference>
<dbReference type="AlphaFoldDB" id="A0A1H1V660"/>
<organism evidence="5 6">
    <name type="scientific">Brevibacterium sandarakinum</name>
    <dbReference type="NCBI Taxonomy" id="629680"/>
    <lineage>
        <taxon>Bacteria</taxon>
        <taxon>Bacillati</taxon>
        <taxon>Actinomycetota</taxon>
        <taxon>Actinomycetes</taxon>
        <taxon>Micrococcales</taxon>
        <taxon>Brevibacteriaceae</taxon>
        <taxon>Brevibacterium</taxon>
    </lineage>
</organism>
<dbReference type="Pfam" id="PF03807">
    <property type="entry name" value="F420_oxidored"/>
    <property type="match status" value="1"/>
</dbReference>
<feature type="binding site" evidence="2">
    <location>
        <begin position="69"/>
        <end position="72"/>
    </location>
    <ligand>
        <name>NADP(+)</name>
        <dbReference type="ChEBI" id="CHEBI:58349"/>
    </ligand>
</feature>
<evidence type="ECO:0000313" key="5">
    <source>
        <dbReference type="EMBL" id="SDS79981.1"/>
    </source>
</evidence>
<dbReference type="Proteomes" id="UP000199700">
    <property type="component" value="Chromosome"/>
</dbReference>
<dbReference type="GO" id="GO:0055129">
    <property type="term" value="P:L-proline biosynthetic process"/>
    <property type="evidence" value="ECO:0007669"/>
    <property type="project" value="TreeGrafter"/>
</dbReference>
<proteinExistence type="inferred from homology"/>
<accession>A0A1H1V660</accession>
<evidence type="ECO:0000259" key="4">
    <source>
        <dbReference type="Pfam" id="PF14748"/>
    </source>
</evidence>
<dbReference type="STRING" id="629680.SAMN04489751_2900"/>
<feature type="domain" description="Pyrroline-5-carboxylate reductase dimerisation" evidence="4">
    <location>
        <begin position="155"/>
        <end position="253"/>
    </location>
</feature>
<keyword evidence="2" id="KW-0521">NADP</keyword>
<name>A0A1H1V660_BRESA</name>
<evidence type="ECO:0000313" key="6">
    <source>
        <dbReference type="Proteomes" id="UP000199700"/>
    </source>
</evidence>
<feature type="binding site" evidence="2">
    <location>
        <position position="56"/>
    </location>
    <ligand>
        <name>NADPH</name>
        <dbReference type="ChEBI" id="CHEBI:57783"/>
    </ligand>
</feature>
<dbReference type="OrthoDB" id="4425838at2"/>
<evidence type="ECO:0000256" key="2">
    <source>
        <dbReference type="PIRSR" id="PIRSR000193-1"/>
    </source>
</evidence>
<dbReference type="InterPro" id="IPR028939">
    <property type="entry name" value="P5C_Rdtase_cat_N"/>
</dbReference>
<comment type="similarity">
    <text evidence="1">Belongs to the pyrroline-5-carboxylate reductase family.</text>
</comment>
<feature type="domain" description="Pyrroline-5-carboxylate reductase catalytic N-terminal" evidence="3">
    <location>
        <begin position="4"/>
        <end position="96"/>
    </location>
</feature>
<dbReference type="GO" id="GO:0004735">
    <property type="term" value="F:pyrroline-5-carboxylate reductase activity"/>
    <property type="evidence" value="ECO:0007669"/>
    <property type="project" value="InterPro"/>
</dbReference>